<sequence>MIINFKNKVHLFGGKKKNIRSNIRVDKPGIFSAYLLFSGSKKDLLVIGVSDE</sequence>
<evidence type="ECO:0000313" key="1">
    <source>
        <dbReference type="EMBL" id="MCA2095895.1"/>
    </source>
</evidence>
<protein>
    <submittedName>
        <fullName evidence="1">Uncharacterized protein</fullName>
    </submittedName>
</protein>
<organism evidence="1 2">
    <name type="scientific">Anaerococcus degeneri</name>
    <dbReference type="NCBI Taxonomy" id="361500"/>
    <lineage>
        <taxon>Bacteria</taxon>
        <taxon>Bacillati</taxon>
        <taxon>Bacillota</taxon>
        <taxon>Tissierellia</taxon>
        <taxon>Tissierellales</taxon>
        <taxon>Peptoniphilaceae</taxon>
        <taxon>Anaerococcus</taxon>
    </lineage>
</organism>
<comment type="caution">
    <text evidence="1">The sequence shown here is derived from an EMBL/GenBank/DDBJ whole genome shotgun (WGS) entry which is preliminary data.</text>
</comment>
<accession>A0ABS7YVX9</accession>
<reference evidence="2" key="1">
    <citation type="submission" date="2023-07" db="EMBL/GenBank/DDBJ databases">
        <title>FDA dAtabase for Regulatory Grade micrObial Sequences (FDA-ARGOS): Supporting development and validation of Infectious Disease Dx tests.</title>
        <authorList>
            <person name="Sproer C."/>
            <person name="Gronow S."/>
            <person name="Severitt S."/>
            <person name="Schroder I."/>
            <person name="Tallon L."/>
            <person name="Sadzewicz L."/>
            <person name="Zhao X."/>
            <person name="Boylan J."/>
            <person name="Ott S."/>
            <person name="Bowen H."/>
            <person name="Vavikolanu K."/>
            <person name="Hazen T."/>
            <person name="Aluvathingal J."/>
            <person name="Nadendla S."/>
            <person name="Lowell S."/>
            <person name="Myers T."/>
            <person name="Yan Y."/>
        </authorList>
    </citation>
    <scope>NUCLEOTIDE SEQUENCE [LARGE SCALE GENOMIC DNA]</scope>
    <source>
        <strain evidence="2">FDAARGOS_1538</strain>
    </source>
</reference>
<evidence type="ECO:0000313" key="2">
    <source>
        <dbReference type="Proteomes" id="UP001198374"/>
    </source>
</evidence>
<dbReference type="RefSeq" id="WP_209773054.1">
    <property type="nucleotide sequence ID" value="NZ_JAGGLO010000003.1"/>
</dbReference>
<dbReference type="Proteomes" id="UP001198374">
    <property type="component" value="Unassembled WGS sequence"/>
</dbReference>
<gene>
    <name evidence="1" type="ORF">LDJ82_03090</name>
</gene>
<keyword evidence="2" id="KW-1185">Reference proteome</keyword>
<dbReference type="EMBL" id="JAIWIY010000001">
    <property type="protein sequence ID" value="MCA2095895.1"/>
    <property type="molecule type" value="Genomic_DNA"/>
</dbReference>
<proteinExistence type="predicted"/>
<name>A0ABS7YVX9_9FIRM</name>